<gene>
    <name evidence="2" type="ORF">DQX05_20840</name>
</gene>
<proteinExistence type="predicted"/>
<accession>A0A3A3GHP9</accession>
<comment type="caution">
    <text evidence="2">The sequence shown here is derived from an EMBL/GenBank/DDBJ whole genome shotgun (WGS) entry which is preliminary data.</text>
</comment>
<evidence type="ECO:0000313" key="2">
    <source>
        <dbReference type="EMBL" id="RJG21668.1"/>
    </source>
</evidence>
<dbReference type="EMBL" id="QYZD01000022">
    <property type="protein sequence ID" value="RJG21668.1"/>
    <property type="molecule type" value="Genomic_DNA"/>
</dbReference>
<name>A0A3A3GHP9_PANTH</name>
<dbReference type="Proteomes" id="UP000266177">
    <property type="component" value="Unassembled WGS sequence"/>
</dbReference>
<protein>
    <submittedName>
        <fullName evidence="2">Uncharacterized protein</fullName>
    </submittedName>
</protein>
<organism evidence="2 3">
    <name type="scientific">Paenibacillus thiaminolyticus</name>
    <name type="common">Bacillus thiaminolyticus</name>
    <dbReference type="NCBI Taxonomy" id="49283"/>
    <lineage>
        <taxon>Bacteria</taxon>
        <taxon>Bacillati</taxon>
        <taxon>Bacillota</taxon>
        <taxon>Bacilli</taxon>
        <taxon>Bacillales</taxon>
        <taxon>Paenibacillaceae</taxon>
        <taxon>Paenibacillus</taxon>
    </lineage>
</organism>
<feature type="region of interest" description="Disordered" evidence="1">
    <location>
        <begin position="70"/>
        <end position="127"/>
    </location>
</feature>
<dbReference type="RefSeq" id="WP_119795407.1">
    <property type="nucleotide sequence ID" value="NZ_QYZD01000022.1"/>
</dbReference>
<evidence type="ECO:0000256" key="1">
    <source>
        <dbReference type="SAM" id="MobiDB-lite"/>
    </source>
</evidence>
<feature type="compositionally biased region" description="Basic and acidic residues" evidence="1">
    <location>
        <begin position="105"/>
        <end position="127"/>
    </location>
</feature>
<dbReference type="OrthoDB" id="2655795at2"/>
<evidence type="ECO:0000313" key="3">
    <source>
        <dbReference type="Proteomes" id="UP000266177"/>
    </source>
</evidence>
<dbReference type="AlphaFoldDB" id="A0A3A3GHP9"/>
<sequence>MLYPITSTSNVYKFNVDILVKGESNAATLEKLLHLLHASPDVLDLRIQSGVEMGSLLNLMEAMQQNNMDATPFGKPTATRGRNQSPALSDTAGEKKAGTAAVHRIVPESHPTPDPESKKTKTESTEKELHIAVSADSADSPEKNGQAPSATRMRLVLTELQIKRYIEQNSLVRLTVNKGKGKMLSIPCRILNYDPVNQLLNVYHVDEKNVYAYQLFEIESMDAHN</sequence>
<reference evidence="2 3" key="1">
    <citation type="submission" date="2018-09" db="EMBL/GenBank/DDBJ databases">
        <title>Paenibacillus SK2017-BO5.</title>
        <authorList>
            <person name="Piskunova J.V."/>
            <person name="Dubiley S.A."/>
            <person name="Severinov K.V."/>
        </authorList>
    </citation>
    <scope>NUCLEOTIDE SEQUENCE [LARGE SCALE GENOMIC DNA]</scope>
    <source>
        <strain evidence="2 3">BO5</strain>
    </source>
</reference>